<dbReference type="EMBL" id="BFAA01004652">
    <property type="protein sequence ID" value="GCB70002.1"/>
    <property type="molecule type" value="Genomic_DNA"/>
</dbReference>
<gene>
    <name evidence="2" type="ORF">scyTo_0010681</name>
</gene>
<organism evidence="2 3">
    <name type="scientific">Scyliorhinus torazame</name>
    <name type="common">Cloudy catshark</name>
    <name type="synonym">Catulus torazame</name>
    <dbReference type="NCBI Taxonomy" id="75743"/>
    <lineage>
        <taxon>Eukaryota</taxon>
        <taxon>Metazoa</taxon>
        <taxon>Chordata</taxon>
        <taxon>Craniata</taxon>
        <taxon>Vertebrata</taxon>
        <taxon>Chondrichthyes</taxon>
        <taxon>Elasmobranchii</taxon>
        <taxon>Galeomorphii</taxon>
        <taxon>Galeoidea</taxon>
        <taxon>Carcharhiniformes</taxon>
        <taxon>Scyliorhinidae</taxon>
        <taxon>Scyliorhinus</taxon>
    </lineage>
</organism>
<proteinExistence type="predicted"/>
<sequence length="141" mass="15158">MGTRPCVYYGMGTRSCVYRGIGVLSGLTGAEQEPGADCDVNREEGRCRSPVGQTHALTRDRTCARESQWVERGRALLAGWRGGRALAASEGRRGAKGHRSGRAPGRTRASGSRPLAGRKPMSTVGVFQSSDWVFATFRLGD</sequence>
<feature type="region of interest" description="Disordered" evidence="1">
    <location>
        <begin position="86"/>
        <end position="120"/>
    </location>
</feature>
<protein>
    <submittedName>
        <fullName evidence="2">Uncharacterized protein</fullName>
    </submittedName>
</protein>
<evidence type="ECO:0000256" key="1">
    <source>
        <dbReference type="SAM" id="MobiDB-lite"/>
    </source>
</evidence>
<comment type="caution">
    <text evidence="2">The sequence shown here is derived from an EMBL/GenBank/DDBJ whole genome shotgun (WGS) entry which is preliminary data.</text>
</comment>
<keyword evidence="3" id="KW-1185">Reference proteome</keyword>
<dbReference type="AlphaFoldDB" id="A0A401PA78"/>
<dbReference type="Proteomes" id="UP000288216">
    <property type="component" value="Unassembled WGS sequence"/>
</dbReference>
<reference evidence="2 3" key="1">
    <citation type="journal article" date="2018" name="Nat. Ecol. Evol.">
        <title>Shark genomes provide insights into elasmobranch evolution and the origin of vertebrates.</title>
        <authorList>
            <person name="Hara Y"/>
            <person name="Yamaguchi K"/>
            <person name="Onimaru K"/>
            <person name="Kadota M"/>
            <person name="Koyanagi M"/>
            <person name="Keeley SD"/>
            <person name="Tatsumi K"/>
            <person name="Tanaka K"/>
            <person name="Motone F"/>
            <person name="Kageyama Y"/>
            <person name="Nozu R"/>
            <person name="Adachi N"/>
            <person name="Nishimura O"/>
            <person name="Nakagawa R"/>
            <person name="Tanegashima C"/>
            <person name="Kiyatake I"/>
            <person name="Matsumoto R"/>
            <person name="Murakumo K"/>
            <person name="Nishida K"/>
            <person name="Terakita A"/>
            <person name="Kuratani S"/>
            <person name="Sato K"/>
            <person name="Hyodo S Kuraku.S."/>
        </authorList>
    </citation>
    <scope>NUCLEOTIDE SEQUENCE [LARGE SCALE GENOMIC DNA]</scope>
</reference>
<evidence type="ECO:0000313" key="2">
    <source>
        <dbReference type="EMBL" id="GCB70002.1"/>
    </source>
</evidence>
<accession>A0A401PA78</accession>
<evidence type="ECO:0000313" key="3">
    <source>
        <dbReference type="Proteomes" id="UP000288216"/>
    </source>
</evidence>
<name>A0A401PA78_SCYTO</name>